<proteinExistence type="inferred from homology"/>
<dbReference type="CDD" id="cd10147">
    <property type="entry name" value="Wzt_C-like"/>
    <property type="match status" value="1"/>
</dbReference>
<dbReference type="KEGG" id="nsh:GXM_02829"/>
<organism evidence="6 7">
    <name type="scientific">Nostoc sphaeroides CCNUC1</name>
    <dbReference type="NCBI Taxonomy" id="2653204"/>
    <lineage>
        <taxon>Bacteria</taxon>
        <taxon>Bacillati</taxon>
        <taxon>Cyanobacteriota</taxon>
        <taxon>Cyanophyceae</taxon>
        <taxon>Nostocales</taxon>
        <taxon>Nostocaceae</taxon>
        <taxon>Nostoc</taxon>
    </lineage>
</organism>
<dbReference type="InterPro" id="IPR003593">
    <property type="entry name" value="AAA+_ATPase"/>
</dbReference>
<dbReference type="PANTHER" id="PTHR46743">
    <property type="entry name" value="TEICHOIC ACIDS EXPORT ATP-BINDING PROTEIN TAGH"/>
    <property type="match status" value="1"/>
</dbReference>
<dbReference type="CDD" id="cd03220">
    <property type="entry name" value="ABC_KpsT_Wzt"/>
    <property type="match status" value="1"/>
</dbReference>
<evidence type="ECO:0000256" key="3">
    <source>
        <dbReference type="ARBA" id="ARBA00022741"/>
    </source>
</evidence>
<accession>A0A5P8VY51</accession>
<name>A0A5P8VY51_9NOSO</name>
<dbReference type="Pfam" id="PF14524">
    <property type="entry name" value="Wzt_C"/>
    <property type="match status" value="1"/>
</dbReference>
<dbReference type="RefSeq" id="WP_152589028.1">
    <property type="nucleotide sequence ID" value="NZ_CP045226.1"/>
</dbReference>
<dbReference type="GO" id="GO:0016887">
    <property type="term" value="F:ATP hydrolysis activity"/>
    <property type="evidence" value="ECO:0007669"/>
    <property type="project" value="InterPro"/>
</dbReference>
<dbReference type="SMART" id="SM00382">
    <property type="entry name" value="AAA"/>
    <property type="match status" value="1"/>
</dbReference>
<feature type="domain" description="ABC transporter" evidence="5">
    <location>
        <begin position="24"/>
        <end position="247"/>
    </location>
</feature>
<keyword evidence="3" id="KW-0547">Nucleotide-binding</keyword>
<dbReference type="PANTHER" id="PTHR46743:SF2">
    <property type="entry name" value="TEICHOIC ACIDS EXPORT ATP-BINDING PROTEIN TAGH"/>
    <property type="match status" value="1"/>
</dbReference>
<dbReference type="Gene3D" id="3.40.50.300">
    <property type="entry name" value="P-loop containing nucleotide triphosphate hydrolases"/>
    <property type="match status" value="1"/>
</dbReference>
<reference evidence="6 7" key="1">
    <citation type="submission" date="2019-10" db="EMBL/GenBank/DDBJ databases">
        <title>Genomic and transcriptomic insights into the perfect genentic adaptation of a filamentous nitrogen-fixing cyanobacterium to rice fields.</title>
        <authorList>
            <person name="Chen Z."/>
        </authorList>
    </citation>
    <scope>NUCLEOTIDE SEQUENCE [LARGE SCALE GENOMIC DNA]</scope>
    <source>
        <strain evidence="6">CCNUC1</strain>
    </source>
</reference>
<dbReference type="Pfam" id="PF00005">
    <property type="entry name" value="ABC_tran"/>
    <property type="match status" value="1"/>
</dbReference>
<comment type="similarity">
    <text evidence="1">Belongs to the ABC transporter superfamily.</text>
</comment>
<evidence type="ECO:0000256" key="4">
    <source>
        <dbReference type="ARBA" id="ARBA00022840"/>
    </source>
</evidence>
<protein>
    <submittedName>
        <fullName evidence="6">ABC-2.LPSE.A, lipopolysaccharide transport system ATP-binding protein</fullName>
    </submittedName>
</protein>
<evidence type="ECO:0000313" key="6">
    <source>
        <dbReference type="EMBL" id="QFS45352.1"/>
    </source>
</evidence>
<dbReference type="EMBL" id="CP045226">
    <property type="protein sequence ID" value="QFS45352.1"/>
    <property type="molecule type" value="Genomic_DNA"/>
</dbReference>
<dbReference type="InterPro" id="IPR003439">
    <property type="entry name" value="ABC_transporter-like_ATP-bd"/>
</dbReference>
<dbReference type="GO" id="GO:0016020">
    <property type="term" value="C:membrane"/>
    <property type="evidence" value="ECO:0007669"/>
    <property type="project" value="InterPro"/>
</dbReference>
<dbReference type="PROSITE" id="PS50893">
    <property type="entry name" value="ABC_TRANSPORTER_2"/>
    <property type="match status" value="1"/>
</dbReference>
<keyword evidence="4 6" id="KW-0067">ATP-binding</keyword>
<keyword evidence="2" id="KW-0813">Transport</keyword>
<evidence type="ECO:0000313" key="7">
    <source>
        <dbReference type="Proteomes" id="UP000326678"/>
    </source>
</evidence>
<sequence length="450" mass="50466">MGQNIAITLNNVSKCYKRYARPVDRLKELLLPGKTYAQEFWALRDVSFEVIKGETMGIIGRNGAGKSTLLQLICRTLTPTSGELQVNGRVAALLELGAGFNPEFTGRENVYMNGAIMGLSRQELDERFDDIAAFADIGDFIDQSVKTYSSGMYVRLAFASAIHVYPDILIVDEALAVGDMFFQAKCMSRMRQMMDAGVTVLFVSHDIGSVKSLCQRCAFIENGQLINIGKASLVVDNYLKKIRTTNNQELKKQLVETIQSRENFTNKILQQQINKPQRITNLKVLVKTDGEVNFSESVYRYGDGGAKLLDIKVLNSLHQVTEQLDYKEDFYIQASILFEKSFSTFSAGYLIRDLKGIEIIGSTTTTENIDMPSVEPGEVYIIEAKTLNILNDGIYTITFGIEIPVIPNQQHIYLDAIENVAIFKVNLPENPLNKFWSKAYAPVEISYMKV</sequence>
<evidence type="ECO:0000256" key="1">
    <source>
        <dbReference type="ARBA" id="ARBA00005417"/>
    </source>
</evidence>
<gene>
    <name evidence="6" type="ORF">GXM_02829</name>
</gene>
<dbReference type="Gene3D" id="2.70.50.60">
    <property type="entry name" value="abc- transporter (atp binding component) like domain"/>
    <property type="match status" value="1"/>
</dbReference>
<dbReference type="InterPro" id="IPR029439">
    <property type="entry name" value="Wzt_C"/>
</dbReference>
<dbReference type="GO" id="GO:0140359">
    <property type="term" value="F:ABC-type transporter activity"/>
    <property type="evidence" value="ECO:0007669"/>
    <property type="project" value="InterPro"/>
</dbReference>
<evidence type="ECO:0000259" key="5">
    <source>
        <dbReference type="PROSITE" id="PS50893"/>
    </source>
</evidence>
<dbReference type="InterPro" id="IPR015860">
    <property type="entry name" value="ABC_transpr_TagH-like"/>
</dbReference>
<dbReference type="GO" id="GO:0005524">
    <property type="term" value="F:ATP binding"/>
    <property type="evidence" value="ECO:0007669"/>
    <property type="project" value="UniProtKB-KW"/>
</dbReference>
<dbReference type="SUPFAM" id="SSF52540">
    <property type="entry name" value="P-loop containing nucleoside triphosphate hydrolases"/>
    <property type="match status" value="1"/>
</dbReference>
<dbReference type="InterPro" id="IPR027417">
    <property type="entry name" value="P-loop_NTPase"/>
</dbReference>
<dbReference type="Proteomes" id="UP000326678">
    <property type="component" value="Chromosome Gxm1"/>
</dbReference>
<keyword evidence="7" id="KW-1185">Reference proteome</keyword>
<evidence type="ECO:0000256" key="2">
    <source>
        <dbReference type="ARBA" id="ARBA00022448"/>
    </source>
</evidence>
<dbReference type="AlphaFoldDB" id="A0A5P8VY51"/>
<dbReference type="InterPro" id="IPR050683">
    <property type="entry name" value="Bact_Polysacc_Export_ATP-bd"/>
</dbReference>